<dbReference type="Proteomes" id="UP001259587">
    <property type="component" value="Unassembled WGS sequence"/>
</dbReference>
<sequence length="897" mass="97801">MNPDNQAPYGTCPLFAAVLPLRYALGPTTAIDVSAFGLPAVNGQFPELGPRHPDMAGRDLDYTSRLLRDGWLYVWESTPAKLVEYQVESAQLTQTSRAGRVIDTRTQPHLLLRAGEPAGLVWSPVRWSEPQYQAAKHDAAVRQRIMRSFVPGVAPFSGQIDTIKKHIGEYRDTARYGWSSEPETERGSNWLKVLKQMKRCEQHTYAVIDDAWGVLLDLAALMRARKAGFDSYQAHHAEEWAIAGVLKSLSDSDAQLREQLPSITRYAELTRAWKDQVFQENSYTVDMRRLSQLWVDWFDTLQVTGPASMDTACGHFDITQPASREALEAHFAAACLGPANTSTGAKAITLSLEGNAPGKPWLLWALLGLPKRLGIGEIKYLIDLGDIARDNGPALKDGVTQLAKAFAYADAINKTAEKLSHHAPASSMEVLFLSLAPAAALHLHQAENAASTAGRIYMAAALARSGQRIQTLGVTPRQMGEWYSDLIGTRNTLPARLNVAPLAGAVSESIPFMHLVPVSTKLPPLPVNLALGADLSGVFDLKGALSKAPIKCLVTLVAGVNFVWSADQLSGNQDFKTRLSTAGAAAGIAAAAAAIPQRVVEVNWISSVQQSGATSVSSRLFLTQALRFSAVAALTQSVFLAFDVVLYGLDAFEAYKAGDFDTVTANLTVVSASLASIKIQVQAFRALRAARAAVIAGDAATIARGLNVVPHLGAKLLGLFVLIIGGVIARLYTTDSPLEKWVKNTFFGIRPDSRWANSYILAMDELYPILFPINLEAHPLIEMHPYQGQVTSTYLILNLPGENVTLTEAMIYFKGQEVWGDTLGYHADIVKQVEWTGKDFSRHSGTRISASTGTTPYRRVYHQDGVRDLRRIEGELIYSPQEGLTLPALRVVERAWI</sequence>
<comment type="caution">
    <text evidence="1">The sequence shown here is derived from an EMBL/GenBank/DDBJ whole genome shotgun (WGS) entry which is preliminary data.</text>
</comment>
<evidence type="ECO:0000313" key="1">
    <source>
        <dbReference type="EMBL" id="MDR6711407.1"/>
    </source>
</evidence>
<organism evidence="1 2">
    <name type="scientific">Pseudomonas hunanensis</name>
    <dbReference type="NCBI Taxonomy" id="1247546"/>
    <lineage>
        <taxon>Bacteria</taxon>
        <taxon>Pseudomonadati</taxon>
        <taxon>Pseudomonadota</taxon>
        <taxon>Gammaproteobacteria</taxon>
        <taxon>Pseudomonadales</taxon>
        <taxon>Pseudomonadaceae</taxon>
        <taxon>Pseudomonas</taxon>
    </lineage>
</organism>
<accession>A0ACC6JZ69</accession>
<reference evidence="1" key="1">
    <citation type="submission" date="2023-07" db="EMBL/GenBank/DDBJ databases">
        <title>Sorghum-associated microbial communities from plants grown in Nebraska, USA.</title>
        <authorList>
            <person name="Schachtman D."/>
        </authorList>
    </citation>
    <scope>NUCLEOTIDE SEQUENCE</scope>
    <source>
        <strain evidence="1">BE56</strain>
    </source>
</reference>
<name>A0ACC6JZ69_9PSED</name>
<keyword evidence="2" id="KW-1185">Reference proteome</keyword>
<gene>
    <name evidence="1" type="ORF">J2W83_001001</name>
</gene>
<evidence type="ECO:0000313" key="2">
    <source>
        <dbReference type="Proteomes" id="UP001259587"/>
    </source>
</evidence>
<protein>
    <submittedName>
        <fullName evidence="1">Uncharacterized protein</fullName>
    </submittedName>
</protein>
<dbReference type="EMBL" id="JAVDTH010000004">
    <property type="protein sequence ID" value="MDR6711407.1"/>
    <property type="molecule type" value="Genomic_DNA"/>
</dbReference>
<proteinExistence type="predicted"/>